<dbReference type="InterPro" id="IPR027417">
    <property type="entry name" value="P-loop_NTPase"/>
</dbReference>
<evidence type="ECO:0000259" key="7">
    <source>
        <dbReference type="PROSITE" id="PS50163"/>
    </source>
</evidence>
<evidence type="ECO:0000256" key="4">
    <source>
        <dbReference type="ARBA" id="ARBA00023172"/>
    </source>
</evidence>
<dbReference type="InterPro" id="IPR049428">
    <property type="entry name" value="RecA-like_N"/>
</dbReference>
<protein>
    <submittedName>
        <fullName evidence="8">Putative RecA</fullName>
    </submittedName>
</protein>
<evidence type="ECO:0000256" key="2">
    <source>
        <dbReference type="ARBA" id="ARBA00022741"/>
    </source>
</evidence>
<dbReference type="InterPro" id="IPR020587">
    <property type="entry name" value="RecA_monomer-monomer_interface"/>
</dbReference>
<dbReference type="GO" id="GO:0006310">
    <property type="term" value="P:DNA recombination"/>
    <property type="evidence" value="ECO:0007669"/>
    <property type="project" value="UniProtKB-KW"/>
</dbReference>
<dbReference type="SUPFAM" id="SSF52540">
    <property type="entry name" value="P-loop containing nucleoside triphosphate hydrolases"/>
    <property type="match status" value="1"/>
</dbReference>
<dbReference type="InterPro" id="IPR020588">
    <property type="entry name" value="RecA_ATP-bd"/>
</dbReference>
<proteinExistence type="inferred from homology"/>
<dbReference type="GO" id="GO:0006281">
    <property type="term" value="P:DNA repair"/>
    <property type="evidence" value="ECO:0007669"/>
    <property type="project" value="InterPro"/>
</dbReference>
<comment type="similarity">
    <text evidence="1">Belongs to the RecA family.</text>
</comment>
<sequence>MSDFLSKLAKKLSKKYGTLRVAGEVEDSREYISTGNLALDLALEGGIPMGQVVEWSGKSGSGKSLMLQLLLYDFLKKYPDGVCVWLDRESAFSEKRAKELGLDLNRIILIKAADMVTVPQAELLLKSILSDLKEHDVPKFVAVDSISAFADDSDPTKSSMGRKARELHHFFREILPFINEKTSFHFSNQITFRVGVLFGDNTTVTSGESVKYYSSIRIKMDDKRHIVDQKRGNEVIGTWIMCLVIKTRSGPNYRVVYVPFFYDERCIPYLAGYARLLAQRGYITPNNKQEFNKFMQSTFSYKDDKRLSEFNMEEVLKKYPELLFEKYPPYNENGEAAEGDSEEIDFEIGSDSE</sequence>
<dbReference type="GO" id="GO:0140664">
    <property type="term" value="F:ATP-dependent DNA damage sensor activity"/>
    <property type="evidence" value="ECO:0007669"/>
    <property type="project" value="InterPro"/>
</dbReference>
<evidence type="ECO:0000259" key="6">
    <source>
        <dbReference type="PROSITE" id="PS50162"/>
    </source>
</evidence>
<keyword evidence="2" id="KW-0547">Nucleotide-binding</keyword>
<feature type="compositionally biased region" description="Acidic residues" evidence="5">
    <location>
        <begin position="335"/>
        <end position="353"/>
    </location>
</feature>
<gene>
    <name evidence="8" type="ORF">MM415A04407_0002</name>
</gene>
<evidence type="ECO:0000256" key="3">
    <source>
        <dbReference type="ARBA" id="ARBA00022840"/>
    </source>
</evidence>
<reference evidence="8" key="1">
    <citation type="submission" date="2020-03" db="EMBL/GenBank/DDBJ databases">
        <title>The deep terrestrial virosphere.</title>
        <authorList>
            <person name="Holmfeldt K."/>
            <person name="Nilsson E."/>
            <person name="Simone D."/>
            <person name="Lopez-Fernandez M."/>
            <person name="Wu X."/>
            <person name="de Brujin I."/>
            <person name="Lundin D."/>
            <person name="Andersson A."/>
            <person name="Bertilsson S."/>
            <person name="Dopson M."/>
        </authorList>
    </citation>
    <scope>NUCLEOTIDE SEQUENCE</scope>
    <source>
        <strain evidence="8">MM415A04407</strain>
    </source>
</reference>
<dbReference type="GO" id="GO:0005524">
    <property type="term" value="F:ATP binding"/>
    <property type="evidence" value="ECO:0007669"/>
    <property type="project" value="UniProtKB-KW"/>
</dbReference>
<accession>A0A6M3JI87</accession>
<evidence type="ECO:0000313" key="8">
    <source>
        <dbReference type="EMBL" id="QJA69653.1"/>
    </source>
</evidence>
<evidence type="ECO:0000256" key="5">
    <source>
        <dbReference type="SAM" id="MobiDB-lite"/>
    </source>
</evidence>
<feature type="domain" description="RecA family profile 1" evidence="6">
    <location>
        <begin position="28"/>
        <end position="190"/>
    </location>
</feature>
<keyword evidence="3" id="KW-0067">ATP-binding</keyword>
<organism evidence="8">
    <name type="scientific">viral metagenome</name>
    <dbReference type="NCBI Taxonomy" id="1070528"/>
    <lineage>
        <taxon>unclassified sequences</taxon>
        <taxon>metagenomes</taxon>
        <taxon>organismal metagenomes</taxon>
    </lineage>
</organism>
<dbReference type="GO" id="GO:0003697">
    <property type="term" value="F:single-stranded DNA binding"/>
    <property type="evidence" value="ECO:0007669"/>
    <property type="project" value="InterPro"/>
</dbReference>
<dbReference type="EMBL" id="MT141725">
    <property type="protein sequence ID" value="QJA69653.1"/>
    <property type="molecule type" value="Genomic_DNA"/>
</dbReference>
<keyword evidence="4" id="KW-0233">DNA recombination</keyword>
<feature type="domain" description="RecA family profile 2" evidence="7">
    <location>
        <begin position="195"/>
        <end position="275"/>
    </location>
</feature>
<dbReference type="AlphaFoldDB" id="A0A6M3JI87"/>
<dbReference type="PROSITE" id="PS50163">
    <property type="entry name" value="RECA_3"/>
    <property type="match status" value="1"/>
</dbReference>
<name>A0A6M3JI87_9ZZZZ</name>
<dbReference type="InterPro" id="IPR013765">
    <property type="entry name" value="DNA_recomb/repair_RecA"/>
</dbReference>
<dbReference type="PROSITE" id="PS50162">
    <property type="entry name" value="RECA_2"/>
    <property type="match status" value="1"/>
</dbReference>
<dbReference type="PANTHER" id="PTHR45900">
    <property type="entry name" value="RECA"/>
    <property type="match status" value="1"/>
</dbReference>
<dbReference type="Pfam" id="PF00154">
    <property type="entry name" value="RecA_N"/>
    <property type="match status" value="1"/>
</dbReference>
<dbReference type="Gene3D" id="3.40.50.300">
    <property type="entry name" value="P-loop containing nucleotide triphosphate hydrolases"/>
    <property type="match status" value="1"/>
</dbReference>
<evidence type="ECO:0000256" key="1">
    <source>
        <dbReference type="ARBA" id="ARBA00009391"/>
    </source>
</evidence>
<feature type="region of interest" description="Disordered" evidence="5">
    <location>
        <begin position="330"/>
        <end position="353"/>
    </location>
</feature>
<dbReference type="PANTHER" id="PTHR45900:SF1">
    <property type="entry name" value="MITOCHONDRIAL DNA REPAIR PROTEIN RECA HOMOLOG-RELATED"/>
    <property type="match status" value="1"/>
</dbReference>